<evidence type="ECO:0000313" key="2">
    <source>
        <dbReference type="EMBL" id="KAF2503239.1"/>
    </source>
</evidence>
<evidence type="ECO:0000313" key="3">
    <source>
        <dbReference type="Proteomes" id="UP000799750"/>
    </source>
</evidence>
<evidence type="ECO:0000256" key="1">
    <source>
        <dbReference type="SAM" id="MobiDB-lite"/>
    </source>
</evidence>
<organism evidence="2 3">
    <name type="scientific">Lophium mytilinum</name>
    <dbReference type="NCBI Taxonomy" id="390894"/>
    <lineage>
        <taxon>Eukaryota</taxon>
        <taxon>Fungi</taxon>
        <taxon>Dikarya</taxon>
        <taxon>Ascomycota</taxon>
        <taxon>Pezizomycotina</taxon>
        <taxon>Dothideomycetes</taxon>
        <taxon>Pleosporomycetidae</taxon>
        <taxon>Mytilinidiales</taxon>
        <taxon>Mytilinidiaceae</taxon>
        <taxon>Lophium</taxon>
    </lineage>
</organism>
<feature type="compositionally biased region" description="Basic and acidic residues" evidence="1">
    <location>
        <begin position="1"/>
        <end position="23"/>
    </location>
</feature>
<feature type="region of interest" description="Disordered" evidence="1">
    <location>
        <begin position="1"/>
        <end position="43"/>
    </location>
</feature>
<proteinExistence type="predicted"/>
<dbReference type="Proteomes" id="UP000799750">
    <property type="component" value="Unassembled WGS sequence"/>
</dbReference>
<name>A0A6A6REW8_9PEZI</name>
<sequence length="76" mass="8585">MSGGHVRDARTLCRNPKTAEQKQRTLPTGRPGIQPTDRAVQQHQEGIRVPLITRMENPRVCITKTIITSRPNRTTI</sequence>
<dbReference type="AlphaFoldDB" id="A0A6A6REW8"/>
<dbReference type="EMBL" id="MU004181">
    <property type="protein sequence ID" value="KAF2503239.1"/>
    <property type="molecule type" value="Genomic_DNA"/>
</dbReference>
<accession>A0A6A6REW8</accession>
<reference evidence="2" key="1">
    <citation type="journal article" date="2020" name="Stud. Mycol.">
        <title>101 Dothideomycetes genomes: a test case for predicting lifestyles and emergence of pathogens.</title>
        <authorList>
            <person name="Haridas S."/>
            <person name="Albert R."/>
            <person name="Binder M."/>
            <person name="Bloem J."/>
            <person name="Labutti K."/>
            <person name="Salamov A."/>
            <person name="Andreopoulos B."/>
            <person name="Baker S."/>
            <person name="Barry K."/>
            <person name="Bills G."/>
            <person name="Bluhm B."/>
            <person name="Cannon C."/>
            <person name="Castanera R."/>
            <person name="Culley D."/>
            <person name="Daum C."/>
            <person name="Ezra D."/>
            <person name="Gonzalez J."/>
            <person name="Henrissat B."/>
            <person name="Kuo A."/>
            <person name="Liang C."/>
            <person name="Lipzen A."/>
            <person name="Lutzoni F."/>
            <person name="Magnuson J."/>
            <person name="Mondo S."/>
            <person name="Nolan M."/>
            <person name="Ohm R."/>
            <person name="Pangilinan J."/>
            <person name="Park H.-J."/>
            <person name="Ramirez L."/>
            <person name="Alfaro M."/>
            <person name="Sun H."/>
            <person name="Tritt A."/>
            <person name="Yoshinaga Y."/>
            <person name="Zwiers L.-H."/>
            <person name="Turgeon B."/>
            <person name="Goodwin S."/>
            <person name="Spatafora J."/>
            <person name="Crous P."/>
            <person name="Grigoriev I."/>
        </authorList>
    </citation>
    <scope>NUCLEOTIDE SEQUENCE</scope>
    <source>
        <strain evidence="2">CBS 269.34</strain>
    </source>
</reference>
<keyword evidence="3" id="KW-1185">Reference proteome</keyword>
<gene>
    <name evidence="2" type="ORF">BU16DRAFT_521825</name>
</gene>
<protein>
    <submittedName>
        <fullName evidence="2">Uncharacterized protein</fullName>
    </submittedName>
</protein>